<dbReference type="AlphaFoldDB" id="A0A2M4D0A8"/>
<name>A0A2M4D0A8_ANODA</name>
<evidence type="ECO:0000256" key="1">
    <source>
        <dbReference type="SAM" id="Phobius"/>
    </source>
</evidence>
<evidence type="ECO:0000313" key="2">
    <source>
        <dbReference type="EMBL" id="MBW71003.1"/>
    </source>
</evidence>
<dbReference type="EMBL" id="GGFL01006825">
    <property type="protein sequence ID" value="MBW71003.1"/>
    <property type="molecule type" value="Transcribed_RNA"/>
</dbReference>
<organism evidence="2">
    <name type="scientific">Anopheles darlingi</name>
    <name type="common">Mosquito</name>
    <dbReference type="NCBI Taxonomy" id="43151"/>
    <lineage>
        <taxon>Eukaryota</taxon>
        <taxon>Metazoa</taxon>
        <taxon>Ecdysozoa</taxon>
        <taxon>Arthropoda</taxon>
        <taxon>Hexapoda</taxon>
        <taxon>Insecta</taxon>
        <taxon>Pterygota</taxon>
        <taxon>Neoptera</taxon>
        <taxon>Endopterygota</taxon>
        <taxon>Diptera</taxon>
        <taxon>Nematocera</taxon>
        <taxon>Culicoidea</taxon>
        <taxon>Culicidae</taxon>
        <taxon>Anophelinae</taxon>
        <taxon>Anopheles</taxon>
    </lineage>
</organism>
<sequence length="90" mass="10557">MGKVSDHFFPIVLFRTWAARAVYTVLGVALRSYFYNPVLHALRNLRREAGTSVRLFWRFFCFEGAEVLSATYWYVPPVFCCSVAFFIWAF</sequence>
<proteinExistence type="predicted"/>
<keyword evidence="1" id="KW-0472">Membrane</keyword>
<keyword evidence="1" id="KW-0812">Transmembrane</keyword>
<keyword evidence="1" id="KW-1133">Transmembrane helix</keyword>
<accession>A0A2M4D0A8</accession>
<feature type="transmembrane region" description="Helical" evidence="1">
    <location>
        <begin position="12"/>
        <end position="34"/>
    </location>
</feature>
<reference evidence="2" key="1">
    <citation type="submission" date="2018-01" db="EMBL/GenBank/DDBJ databases">
        <title>An insight into the sialome of Amazonian anophelines.</title>
        <authorList>
            <person name="Ribeiro J.M."/>
            <person name="Scarpassa V."/>
            <person name="Calvo E."/>
        </authorList>
    </citation>
    <scope>NUCLEOTIDE SEQUENCE</scope>
</reference>
<protein>
    <submittedName>
        <fullName evidence="2">Uncharacterized protein</fullName>
    </submittedName>
</protein>